<dbReference type="Gene3D" id="1.25.40.10">
    <property type="entry name" value="Tetratricopeptide repeat domain"/>
    <property type="match status" value="1"/>
</dbReference>
<evidence type="ECO:0000313" key="5">
    <source>
        <dbReference type="Proteomes" id="UP001431221"/>
    </source>
</evidence>
<dbReference type="Pfam" id="PF13174">
    <property type="entry name" value="TPR_6"/>
    <property type="match status" value="1"/>
</dbReference>
<organism evidence="4 5">
    <name type="scientific">Roseibium sediminicola</name>
    <dbReference type="NCBI Taxonomy" id="2933272"/>
    <lineage>
        <taxon>Bacteria</taxon>
        <taxon>Pseudomonadati</taxon>
        <taxon>Pseudomonadota</taxon>
        <taxon>Alphaproteobacteria</taxon>
        <taxon>Hyphomicrobiales</taxon>
        <taxon>Stappiaceae</taxon>
        <taxon>Roseibium</taxon>
    </lineage>
</organism>
<dbReference type="RefSeq" id="WP_248154780.1">
    <property type="nucleotide sequence ID" value="NZ_JALNMJ010000008.1"/>
</dbReference>
<evidence type="ECO:0000313" key="4">
    <source>
        <dbReference type="EMBL" id="MCK7613183.1"/>
    </source>
</evidence>
<dbReference type="NCBIfam" id="TIGR02795">
    <property type="entry name" value="tol_pal_ybgF"/>
    <property type="match status" value="1"/>
</dbReference>
<evidence type="ECO:0000256" key="2">
    <source>
        <dbReference type="PROSITE-ProRule" id="PRU00339"/>
    </source>
</evidence>
<feature type="repeat" description="TPR" evidence="2">
    <location>
        <begin position="226"/>
        <end position="259"/>
    </location>
</feature>
<keyword evidence="1" id="KW-0131">Cell cycle</keyword>
<dbReference type="InterPro" id="IPR019734">
    <property type="entry name" value="TPR_rpt"/>
</dbReference>
<feature type="region of interest" description="Disordered" evidence="3">
    <location>
        <begin position="81"/>
        <end position="138"/>
    </location>
</feature>
<dbReference type="PROSITE" id="PS50005">
    <property type="entry name" value="TPR"/>
    <property type="match status" value="1"/>
</dbReference>
<dbReference type="SUPFAM" id="SSF48452">
    <property type="entry name" value="TPR-like"/>
    <property type="match status" value="1"/>
</dbReference>
<keyword evidence="1" id="KW-0732">Signal</keyword>
<protein>
    <recommendedName>
        <fullName evidence="1">Cell division coordinator CpoB</fullName>
    </recommendedName>
</protein>
<comment type="subcellular location">
    <subcellularLocation>
        <location evidence="1">Periplasm</location>
    </subcellularLocation>
</comment>
<dbReference type="CDD" id="cd14686">
    <property type="entry name" value="bZIP"/>
    <property type="match status" value="1"/>
</dbReference>
<keyword evidence="1" id="KW-0175">Coiled coil</keyword>
<dbReference type="HAMAP" id="MF_02066">
    <property type="entry name" value="CpoB"/>
    <property type="match status" value="1"/>
</dbReference>
<feature type="coiled-coil region" evidence="1">
    <location>
        <begin position="32"/>
        <end position="73"/>
    </location>
</feature>
<comment type="caution">
    <text evidence="4">The sequence shown here is derived from an EMBL/GenBank/DDBJ whole genome shotgun (WGS) entry which is preliminary data.</text>
</comment>
<keyword evidence="1" id="KW-0574">Periplasm</keyword>
<dbReference type="Proteomes" id="UP001431221">
    <property type="component" value="Unassembled WGS sequence"/>
</dbReference>
<dbReference type="Pfam" id="PF13432">
    <property type="entry name" value="TPR_16"/>
    <property type="match status" value="1"/>
</dbReference>
<dbReference type="InterPro" id="IPR034706">
    <property type="entry name" value="CpoB"/>
</dbReference>
<keyword evidence="1" id="KW-0132">Cell division</keyword>
<comment type="function">
    <text evidence="1">Mediates coordination of peptidoglycan synthesis and outer membrane constriction during cell division.</text>
</comment>
<comment type="similarity">
    <text evidence="1">Belongs to the CpoB family.</text>
</comment>
<dbReference type="EMBL" id="JALNMJ010000008">
    <property type="protein sequence ID" value="MCK7613183.1"/>
    <property type="molecule type" value="Genomic_DNA"/>
</dbReference>
<keyword evidence="2" id="KW-0802">TPR repeat</keyword>
<dbReference type="InterPro" id="IPR011990">
    <property type="entry name" value="TPR-like_helical_dom_sf"/>
</dbReference>
<evidence type="ECO:0000256" key="3">
    <source>
        <dbReference type="SAM" id="MobiDB-lite"/>
    </source>
</evidence>
<gene>
    <name evidence="4" type="primary">ybgF</name>
    <name evidence="1" type="synonym">cpoB</name>
    <name evidence="4" type="ORF">M0H32_13490</name>
</gene>
<keyword evidence="5" id="KW-1185">Reference proteome</keyword>
<dbReference type="InterPro" id="IPR014162">
    <property type="entry name" value="CpoB_C"/>
</dbReference>
<reference evidence="4" key="1">
    <citation type="submission" date="2022-04" db="EMBL/GenBank/DDBJ databases">
        <title>Roseibium sp. CAU 1639 isolated from mud.</title>
        <authorList>
            <person name="Kim W."/>
        </authorList>
    </citation>
    <scope>NUCLEOTIDE SEQUENCE</scope>
    <source>
        <strain evidence="4">CAU 1639</strain>
    </source>
</reference>
<evidence type="ECO:0000256" key="1">
    <source>
        <dbReference type="HAMAP-Rule" id="MF_02066"/>
    </source>
</evidence>
<name>A0ABT0GWM2_9HYPH</name>
<sequence length="314" mass="33584">MHIFKGLAGLVLAIVMIAAATPSEAQLFGRRNDESAVRISQLEERIRALTGQIEQLSFQLREMQDQMRRMQEDNEYRFQQLEGGTPGKRSDIAPGSGAPGLDANGVPQSGSLVAPGGELAQLPADGSGDANWDQSGGYENGLPTDGPIDLSALANGLENVPGTGDTFSQDPGLATDDDQIAGIIGSGDPQTDYNEAYSLAVNGDYAGAEHGFRTFLENYPDDQLTANAQYWLGESLLAQQNYREAADAFLKTYTKHPGNEKSPDSLLKLGMSLRGLGEAEAACATFSELLNKFPNAAPAVLTQARDERRRAQCS</sequence>
<accession>A0ABT0GWM2</accession>
<proteinExistence type="inferred from homology"/>